<dbReference type="Proteomes" id="UP001305647">
    <property type="component" value="Unassembled WGS sequence"/>
</dbReference>
<protein>
    <submittedName>
        <fullName evidence="2">Uncharacterized protein</fullName>
    </submittedName>
</protein>
<dbReference type="EMBL" id="MU863626">
    <property type="protein sequence ID" value="KAK4105073.1"/>
    <property type="molecule type" value="Genomic_DNA"/>
</dbReference>
<organism evidence="2 3">
    <name type="scientific">Parathielavia hyrcaniae</name>
    <dbReference type="NCBI Taxonomy" id="113614"/>
    <lineage>
        <taxon>Eukaryota</taxon>
        <taxon>Fungi</taxon>
        <taxon>Dikarya</taxon>
        <taxon>Ascomycota</taxon>
        <taxon>Pezizomycotina</taxon>
        <taxon>Sordariomycetes</taxon>
        <taxon>Sordariomycetidae</taxon>
        <taxon>Sordariales</taxon>
        <taxon>Chaetomiaceae</taxon>
        <taxon>Parathielavia</taxon>
    </lineage>
</organism>
<proteinExistence type="predicted"/>
<feature type="region of interest" description="Disordered" evidence="1">
    <location>
        <begin position="593"/>
        <end position="618"/>
    </location>
</feature>
<feature type="region of interest" description="Disordered" evidence="1">
    <location>
        <begin position="235"/>
        <end position="257"/>
    </location>
</feature>
<feature type="compositionally biased region" description="Acidic residues" evidence="1">
    <location>
        <begin position="593"/>
        <end position="604"/>
    </location>
</feature>
<reference evidence="2" key="2">
    <citation type="submission" date="2023-05" db="EMBL/GenBank/DDBJ databases">
        <authorList>
            <consortium name="Lawrence Berkeley National Laboratory"/>
            <person name="Steindorff A."/>
            <person name="Hensen N."/>
            <person name="Bonometti L."/>
            <person name="Westerberg I."/>
            <person name="Brannstrom I.O."/>
            <person name="Guillou S."/>
            <person name="Cros-Aarteil S."/>
            <person name="Calhoun S."/>
            <person name="Haridas S."/>
            <person name="Kuo A."/>
            <person name="Mondo S."/>
            <person name="Pangilinan J."/>
            <person name="Riley R."/>
            <person name="Labutti K."/>
            <person name="Andreopoulos B."/>
            <person name="Lipzen A."/>
            <person name="Chen C."/>
            <person name="Yanf M."/>
            <person name="Daum C."/>
            <person name="Ng V."/>
            <person name="Clum A."/>
            <person name="Ohm R."/>
            <person name="Martin F."/>
            <person name="Silar P."/>
            <person name="Natvig D."/>
            <person name="Lalanne C."/>
            <person name="Gautier V."/>
            <person name="Ament-Velasquez S.L."/>
            <person name="Kruys A."/>
            <person name="Hutchinson M.I."/>
            <person name="Powell A.J."/>
            <person name="Barry K."/>
            <person name="Miller A.N."/>
            <person name="Grigoriev I.V."/>
            <person name="Debuchy R."/>
            <person name="Gladieux P."/>
            <person name="Thoren M.H."/>
            <person name="Johannesson H."/>
        </authorList>
    </citation>
    <scope>NUCLEOTIDE SEQUENCE</scope>
    <source>
        <strain evidence="2">CBS 757.83</strain>
    </source>
</reference>
<name>A0AAN6T524_9PEZI</name>
<feature type="compositionally biased region" description="Basic and acidic residues" evidence="1">
    <location>
        <begin position="83"/>
        <end position="95"/>
    </location>
</feature>
<reference evidence="2" key="1">
    <citation type="journal article" date="2023" name="Mol. Phylogenet. Evol.">
        <title>Genome-scale phylogeny and comparative genomics of the fungal order Sordariales.</title>
        <authorList>
            <person name="Hensen N."/>
            <person name="Bonometti L."/>
            <person name="Westerberg I."/>
            <person name="Brannstrom I.O."/>
            <person name="Guillou S."/>
            <person name="Cros-Aarteil S."/>
            <person name="Calhoun S."/>
            <person name="Haridas S."/>
            <person name="Kuo A."/>
            <person name="Mondo S."/>
            <person name="Pangilinan J."/>
            <person name="Riley R."/>
            <person name="LaButti K."/>
            <person name="Andreopoulos B."/>
            <person name="Lipzen A."/>
            <person name="Chen C."/>
            <person name="Yan M."/>
            <person name="Daum C."/>
            <person name="Ng V."/>
            <person name="Clum A."/>
            <person name="Steindorff A."/>
            <person name="Ohm R.A."/>
            <person name="Martin F."/>
            <person name="Silar P."/>
            <person name="Natvig D.O."/>
            <person name="Lalanne C."/>
            <person name="Gautier V."/>
            <person name="Ament-Velasquez S.L."/>
            <person name="Kruys A."/>
            <person name="Hutchinson M.I."/>
            <person name="Powell A.J."/>
            <person name="Barry K."/>
            <person name="Miller A.N."/>
            <person name="Grigoriev I.V."/>
            <person name="Debuchy R."/>
            <person name="Gladieux P."/>
            <person name="Hiltunen Thoren M."/>
            <person name="Johannesson H."/>
        </authorList>
    </citation>
    <scope>NUCLEOTIDE SEQUENCE</scope>
    <source>
        <strain evidence="2">CBS 757.83</strain>
    </source>
</reference>
<gene>
    <name evidence="2" type="ORF">N658DRAFT_419029</name>
</gene>
<keyword evidence="3" id="KW-1185">Reference proteome</keyword>
<evidence type="ECO:0000313" key="2">
    <source>
        <dbReference type="EMBL" id="KAK4105073.1"/>
    </source>
</evidence>
<dbReference type="AlphaFoldDB" id="A0AAN6T524"/>
<accession>A0AAN6T524</accession>
<feature type="region of interest" description="Disordered" evidence="1">
    <location>
        <begin position="74"/>
        <end position="95"/>
    </location>
</feature>
<comment type="caution">
    <text evidence="2">The sequence shown here is derived from an EMBL/GenBank/DDBJ whole genome shotgun (WGS) entry which is preliminary data.</text>
</comment>
<sequence length="680" mass="76803">MSAYQGDIDGGSLNDARRRLALAQEARANATREQIEARGIRPDVEQIIRHMNRAPSHSTKRTRLNDSMARRVYEDDDDDDNADRDAHNDKKAQEERAEFEEQWQGILAEEGFQDASMFLLAEFRQIAWQRIHMLKQASAQWQALCRPRKKDRFDLLGSLCTCTELTVEVCKHLRPLDIVHLYSIGKEFHRTISKHMRSSIFAWASYMAPTATRIYSSPVYHRWFIPDPAGRRVTPADQELSRTQPGQARLAGQEPLNEREGEVRKIPGLMWLQMVVGREMRVRDMIACLARRGHRLPEGSHLTLKKIWLVMDAATSQARMILLNNPDFFSDEDVYIAQLFMVKLVLAFNDPVFGPQSSSLMRLMMGQRGLTPLWQLLRGKRYRTALEMRQLKLRYDVVPEQVDESVAAQHGVPVDELGVVHFEGWGQGPDHLLRPDQLIPLEAARRQLDLDRCVDEMMIFGHVDFATGNSLVPSLDEMYMSDDDLAPACKDWKPLKRELIHSGCGNGAERGIVNGEGMQNDGEGLPQAAVVRHGDGGDEDMVIMMGEEEEGDMMAAEMGGGGMLAEVDWDHFLSNPGAYTVESEGVVALVQDDDDDGDETEEDGGGMNMNNGEHGDAHHINMLMGGLEVGQAQADAAQQVFQQAADAAEDDEIHLVEYTVDEDLGEDERTRKLRDWFRPW</sequence>
<evidence type="ECO:0000256" key="1">
    <source>
        <dbReference type="SAM" id="MobiDB-lite"/>
    </source>
</evidence>
<evidence type="ECO:0000313" key="3">
    <source>
        <dbReference type="Proteomes" id="UP001305647"/>
    </source>
</evidence>